<dbReference type="EMBL" id="BARU01023692">
    <property type="protein sequence ID" value="GAH56108.1"/>
    <property type="molecule type" value="Genomic_DNA"/>
</dbReference>
<dbReference type="AlphaFoldDB" id="X1IEX8"/>
<feature type="non-terminal residue" evidence="3">
    <location>
        <position position="137"/>
    </location>
</feature>
<name>X1IEX8_9ZZZZ</name>
<evidence type="ECO:0000259" key="2">
    <source>
        <dbReference type="Pfam" id="PF24481"/>
    </source>
</evidence>
<evidence type="ECO:0000313" key="3">
    <source>
        <dbReference type="EMBL" id="GAH56108.1"/>
    </source>
</evidence>
<protein>
    <recommendedName>
        <fullName evidence="2">CT398-like coiled coil hairpin domain-containing protein</fullName>
    </recommendedName>
</protein>
<organism evidence="3">
    <name type="scientific">marine sediment metagenome</name>
    <dbReference type="NCBI Taxonomy" id="412755"/>
    <lineage>
        <taxon>unclassified sequences</taxon>
        <taxon>metagenomes</taxon>
        <taxon>ecological metagenomes</taxon>
    </lineage>
</organism>
<feature type="domain" description="CT398-like coiled coil hairpin" evidence="2">
    <location>
        <begin position="10"/>
        <end position="136"/>
    </location>
</feature>
<evidence type="ECO:0000256" key="1">
    <source>
        <dbReference type="SAM" id="Coils"/>
    </source>
</evidence>
<proteinExistence type="predicted"/>
<feature type="coiled-coil region" evidence="1">
    <location>
        <begin position="37"/>
        <end position="124"/>
    </location>
</feature>
<reference evidence="3" key="1">
    <citation type="journal article" date="2014" name="Front. Microbiol.">
        <title>High frequency of phylogenetically diverse reductive dehalogenase-homologous genes in deep subseafloor sedimentary metagenomes.</title>
        <authorList>
            <person name="Kawai M."/>
            <person name="Futagami T."/>
            <person name="Toyoda A."/>
            <person name="Takaki Y."/>
            <person name="Nishi S."/>
            <person name="Hori S."/>
            <person name="Arai W."/>
            <person name="Tsubouchi T."/>
            <person name="Morono Y."/>
            <person name="Uchiyama I."/>
            <person name="Ito T."/>
            <person name="Fujiyama A."/>
            <person name="Inagaki F."/>
            <person name="Takami H."/>
        </authorList>
    </citation>
    <scope>NUCLEOTIDE SEQUENCE</scope>
    <source>
        <strain evidence="3">Expedition CK06-06</strain>
    </source>
</reference>
<accession>X1IEX8</accession>
<dbReference type="InterPro" id="IPR056003">
    <property type="entry name" value="CT398_CC_hairpin"/>
</dbReference>
<sequence>MSLPGQLYKLQQIDIELQKNQQIVAETIRQLNEDRALVTAESELTTQKQQLVEAKKKQKNAEWELEDLQERLNHLNNKLYNGTIKNPKELVNIEHEAESLKGRLSTKEDELLELMSQVEEMETKVKTGTKEFQQLKQ</sequence>
<gene>
    <name evidence="3" type="ORF">S03H2_38429</name>
</gene>
<comment type="caution">
    <text evidence="3">The sequence shown here is derived from an EMBL/GenBank/DDBJ whole genome shotgun (WGS) entry which is preliminary data.</text>
</comment>
<dbReference type="Gene3D" id="1.10.287.1490">
    <property type="match status" value="1"/>
</dbReference>
<dbReference type="Pfam" id="PF24481">
    <property type="entry name" value="CT398_CC"/>
    <property type="match status" value="1"/>
</dbReference>
<keyword evidence="1" id="KW-0175">Coiled coil</keyword>